<keyword evidence="8 11" id="KW-0472">Membrane</keyword>
<feature type="transmembrane region" description="Helical" evidence="11">
    <location>
        <begin position="284"/>
        <end position="300"/>
    </location>
</feature>
<feature type="transmembrane region" description="Helical" evidence="11">
    <location>
        <begin position="246"/>
        <end position="264"/>
    </location>
</feature>
<keyword evidence="5 11" id="KW-0812">Transmembrane</keyword>
<dbReference type="CDD" id="cd17367">
    <property type="entry name" value="MFS_KgtP"/>
    <property type="match status" value="1"/>
</dbReference>
<gene>
    <name evidence="13" type="ORF">CF165_07985</name>
</gene>
<dbReference type="InterPro" id="IPR051084">
    <property type="entry name" value="H+-coupled_symporters"/>
</dbReference>
<dbReference type="FunFam" id="1.20.1250.20:FF:000300">
    <property type="entry name" value="Dicarboxylate MFS transporter"/>
    <property type="match status" value="1"/>
</dbReference>
<feature type="transmembrane region" description="Helical" evidence="11">
    <location>
        <begin position="373"/>
        <end position="394"/>
    </location>
</feature>
<evidence type="ECO:0000313" key="14">
    <source>
        <dbReference type="Proteomes" id="UP000215199"/>
    </source>
</evidence>
<dbReference type="Pfam" id="PF07690">
    <property type="entry name" value="MFS_1"/>
    <property type="match status" value="1"/>
</dbReference>
<evidence type="ECO:0000256" key="7">
    <source>
        <dbReference type="ARBA" id="ARBA00022989"/>
    </source>
</evidence>
<feature type="transmembrane region" description="Helical" evidence="11">
    <location>
        <begin position="312"/>
        <end position="332"/>
    </location>
</feature>
<dbReference type="OrthoDB" id="8953821at2"/>
<dbReference type="RefSeq" id="WP_093946784.1">
    <property type="nucleotide sequence ID" value="NZ_NMUL01000007.1"/>
</dbReference>
<keyword evidence="14" id="KW-1185">Reference proteome</keyword>
<feature type="transmembrane region" description="Helical" evidence="11">
    <location>
        <begin position="58"/>
        <end position="81"/>
    </location>
</feature>
<reference evidence="14" key="1">
    <citation type="submission" date="2017-07" db="EMBL/GenBank/DDBJ databases">
        <title>Comparative genome mining reveals phylogenetic distribution patterns of secondary metabolites in Amycolatopsis.</title>
        <authorList>
            <person name="Adamek M."/>
            <person name="Alanjary M."/>
            <person name="Sales-Ortells H."/>
            <person name="Goodfellow M."/>
            <person name="Bull A.T."/>
            <person name="Kalinowski J."/>
            <person name="Ziemert N."/>
        </authorList>
    </citation>
    <scope>NUCLEOTIDE SEQUENCE [LARGE SCALE GENOMIC DNA]</scope>
    <source>
        <strain evidence="14">H5</strain>
    </source>
</reference>
<dbReference type="InterPro" id="IPR020846">
    <property type="entry name" value="MFS_dom"/>
</dbReference>
<evidence type="ECO:0000259" key="12">
    <source>
        <dbReference type="PROSITE" id="PS50850"/>
    </source>
</evidence>
<evidence type="ECO:0000256" key="8">
    <source>
        <dbReference type="ARBA" id="ARBA00023136"/>
    </source>
</evidence>
<feature type="transmembrane region" description="Helical" evidence="11">
    <location>
        <begin position="158"/>
        <end position="181"/>
    </location>
</feature>
<feature type="transmembrane region" description="Helical" evidence="11">
    <location>
        <begin position="406"/>
        <end position="424"/>
    </location>
</feature>
<keyword evidence="7 11" id="KW-1133">Transmembrane helix</keyword>
<feature type="transmembrane region" description="Helical" evidence="11">
    <location>
        <begin position="93"/>
        <end position="111"/>
    </location>
</feature>
<evidence type="ECO:0000256" key="9">
    <source>
        <dbReference type="ARBA" id="ARBA00037295"/>
    </source>
</evidence>
<name>A0A229TDX6_9PSEU</name>
<comment type="function">
    <text evidence="9">May be a proton symporter involved in the uptake of osmolytes such as proline and glycine betaine.</text>
</comment>
<dbReference type="PANTHER" id="PTHR43528">
    <property type="entry name" value="ALPHA-KETOGLUTARATE PERMEASE"/>
    <property type="match status" value="1"/>
</dbReference>
<evidence type="ECO:0000256" key="10">
    <source>
        <dbReference type="ARBA" id="ARBA00039918"/>
    </source>
</evidence>
<comment type="similarity">
    <text evidence="2">Belongs to the major facilitator superfamily. Metabolite:H+ Symporter (MHS) family (TC 2.A.1.6) family.</text>
</comment>
<accession>A0A229TDX6</accession>
<keyword evidence="4" id="KW-1003">Cell membrane</keyword>
<dbReference type="FunFam" id="1.20.1250.20:FF:000001">
    <property type="entry name" value="Dicarboxylate MFS transporter"/>
    <property type="match status" value="1"/>
</dbReference>
<dbReference type="PROSITE" id="PS00216">
    <property type="entry name" value="SUGAR_TRANSPORT_1"/>
    <property type="match status" value="2"/>
</dbReference>
<proteinExistence type="inferred from homology"/>
<dbReference type="PROSITE" id="PS00217">
    <property type="entry name" value="SUGAR_TRANSPORT_2"/>
    <property type="match status" value="1"/>
</dbReference>
<evidence type="ECO:0000256" key="5">
    <source>
        <dbReference type="ARBA" id="ARBA00022692"/>
    </source>
</evidence>
<dbReference type="InterPro" id="IPR005829">
    <property type="entry name" value="Sugar_transporter_CS"/>
</dbReference>
<evidence type="ECO:0000256" key="11">
    <source>
        <dbReference type="SAM" id="Phobius"/>
    </source>
</evidence>
<feature type="transmembrane region" description="Helical" evidence="11">
    <location>
        <begin position="117"/>
        <end position="137"/>
    </location>
</feature>
<sequence length="436" mass="47079">MTTRISGAEAAGVSEKRVIGNVLRGSIGNLIEWYDWYAYAAFTTYFAKSFFPTTDTTAAFLGTAAVFAVGFLMRPLGGWMLGRFADRFGRRSALVLSVTLMAGGSLLIAVTPSYHTIGIAAPILLLTARLIQGLSVGGEYSTSATYLSEVATPGKRGFYSSFQYVTLYGGQLLALGLQLILQALLTEQQLTSWGWRIAFVVGTIAALTVMWLRRGMDESESYQREAEENQGERGTLRALAKYPKEIALVVGLTLGGTVGFYTFATYSQKFLENTAHIPRRQVTIVLFCAILLAAILQPLAGKLSDRIGRRPLLLFFGIGGTLLTVPLMTVMGSTRNPVGAFFLVLAGLVIVAGYTSINAIVKAELFPTKIRALGVGLPYALTVAIFGGTAELIAQALKSAGHETVFFWYVAGCVLVSLIVYGTMRETSKTSELEER</sequence>
<dbReference type="Proteomes" id="UP000215199">
    <property type="component" value="Unassembled WGS sequence"/>
</dbReference>
<dbReference type="Gene3D" id="1.20.1250.20">
    <property type="entry name" value="MFS general substrate transporter like domains"/>
    <property type="match status" value="2"/>
</dbReference>
<dbReference type="GO" id="GO:0005886">
    <property type="term" value="C:plasma membrane"/>
    <property type="evidence" value="ECO:0007669"/>
    <property type="project" value="UniProtKB-SubCell"/>
</dbReference>
<dbReference type="GO" id="GO:0015293">
    <property type="term" value="F:symporter activity"/>
    <property type="evidence" value="ECO:0007669"/>
    <property type="project" value="UniProtKB-KW"/>
</dbReference>
<protein>
    <recommendedName>
        <fullName evidence="10">Putative proline/betaine transporter</fullName>
    </recommendedName>
</protein>
<evidence type="ECO:0000313" key="13">
    <source>
        <dbReference type="EMBL" id="OXM69456.1"/>
    </source>
</evidence>
<dbReference type="AlphaFoldDB" id="A0A229TDX6"/>
<evidence type="ECO:0000256" key="6">
    <source>
        <dbReference type="ARBA" id="ARBA00022847"/>
    </source>
</evidence>
<evidence type="ECO:0000256" key="1">
    <source>
        <dbReference type="ARBA" id="ARBA00004651"/>
    </source>
</evidence>
<dbReference type="PROSITE" id="PS50850">
    <property type="entry name" value="MFS"/>
    <property type="match status" value="1"/>
</dbReference>
<feature type="domain" description="Major facilitator superfamily (MFS) profile" evidence="12">
    <location>
        <begin position="21"/>
        <end position="429"/>
    </location>
</feature>
<feature type="transmembrane region" description="Helical" evidence="11">
    <location>
        <begin position="193"/>
        <end position="212"/>
    </location>
</feature>
<evidence type="ECO:0000256" key="3">
    <source>
        <dbReference type="ARBA" id="ARBA00022448"/>
    </source>
</evidence>
<comment type="caution">
    <text evidence="13">The sequence shown here is derived from an EMBL/GenBank/DDBJ whole genome shotgun (WGS) entry which is preliminary data.</text>
</comment>
<feature type="transmembrane region" description="Helical" evidence="11">
    <location>
        <begin position="338"/>
        <end position="361"/>
    </location>
</feature>
<keyword evidence="6" id="KW-0769">Symport</keyword>
<dbReference type="SUPFAM" id="SSF103473">
    <property type="entry name" value="MFS general substrate transporter"/>
    <property type="match status" value="1"/>
</dbReference>
<organism evidence="13 14">
    <name type="scientific">Amycolatopsis vastitatis</name>
    <dbReference type="NCBI Taxonomy" id="1905142"/>
    <lineage>
        <taxon>Bacteria</taxon>
        <taxon>Bacillati</taxon>
        <taxon>Actinomycetota</taxon>
        <taxon>Actinomycetes</taxon>
        <taxon>Pseudonocardiales</taxon>
        <taxon>Pseudonocardiaceae</taxon>
        <taxon>Amycolatopsis</taxon>
    </lineage>
</organism>
<dbReference type="EMBL" id="NMUL01000007">
    <property type="protein sequence ID" value="OXM69456.1"/>
    <property type="molecule type" value="Genomic_DNA"/>
</dbReference>
<dbReference type="InterPro" id="IPR011701">
    <property type="entry name" value="MFS"/>
</dbReference>
<evidence type="ECO:0000256" key="2">
    <source>
        <dbReference type="ARBA" id="ARBA00008240"/>
    </source>
</evidence>
<keyword evidence="3" id="KW-0813">Transport</keyword>
<comment type="subcellular location">
    <subcellularLocation>
        <location evidence="1">Cell membrane</location>
        <topology evidence="1">Multi-pass membrane protein</topology>
    </subcellularLocation>
</comment>
<evidence type="ECO:0000256" key="4">
    <source>
        <dbReference type="ARBA" id="ARBA00022475"/>
    </source>
</evidence>
<dbReference type="PANTHER" id="PTHR43528:SF5">
    <property type="entry name" value="PROLINE_BETAINE TRANSPORTER"/>
    <property type="match status" value="1"/>
</dbReference>
<dbReference type="InterPro" id="IPR036259">
    <property type="entry name" value="MFS_trans_sf"/>
</dbReference>